<sequence>MGTTTGRAIDAAEQTVAGLRRKVETVMDEQVTPALAGAADAVQAKAEDVYGRAKAEADTLAAHVRNRPLTSVALAAVAGFVAARIIGR</sequence>
<dbReference type="AlphaFoldDB" id="A0A2W7IKN2"/>
<protein>
    <recommendedName>
        <fullName evidence="3">ElaB/YqjD/DUF883 family membrane-anchored ribosome-binding protein</fullName>
    </recommendedName>
</protein>
<comment type="caution">
    <text evidence="1">The sequence shown here is derived from an EMBL/GenBank/DDBJ whole genome shotgun (WGS) entry which is preliminary data.</text>
</comment>
<proteinExistence type="predicted"/>
<evidence type="ECO:0008006" key="3">
    <source>
        <dbReference type="Google" id="ProtNLM"/>
    </source>
</evidence>
<accession>A0A2W7IKN2</accession>
<name>A0A2W7IKN2_9PROT</name>
<evidence type="ECO:0000313" key="2">
    <source>
        <dbReference type="Proteomes" id="UP000249688"/>
    </source>
</evidence>
<keyword evidence="2" id="KW-1185">Reference proteome</keyword>
<gene>
    <name evidence="1" type="ORF">C8P66_11043</name>
</gene>
<evidence type="ECO:0000313" key="1">
    <source>
        <dbReference type="EMBL" id="PZW45845.1"/>
    </source>
</evidence>
<reference evidence="1 2" key="1">
    <citation type="submission" date="2018-06" db="EMBL/GenBank/DDBJ databases">
        <title>Genomic Encyclopedia of Archaeal and Bacterial Type Strains, Phase II (KMG-II): from individual species to whole genera.</title>
        <authorList>
            <person name="Goeker M."/>
        </authorList>
    </citation>
    <scope>NUCLEOTIDE SEQUENCE [LARGE SCALE GENOMIC DNA]</scope>
    <source>
        <strain evidence="1 2">DSM 24525</strain>
    </source>
</reference>
<dbReference type="Proteomes" id="UP000249688">
    <property type="component" value="Unassembled WGS sequence"/>
</dbReference>
<organism evidence="1 2">
    <name type="scientific">Humitalea rosea</name>
    <dbReference type="NCBI Taxonomy" id="990373"/>
    <lineage>
        <taxon>Bacteria</taxon>
        <taxon>Pseudomonadati</taxon>
        <taxon>Pseudomonadota</taxon>
        <taxon>Alphaproteobacteria</taxon>
        <taxon>Acetobacterales</taxon>
        <taxon>Roseomonadaceae</taxon>
        <taxon>Humitalea</taxon>
    </lineage>
</organism>
<dbReference type="EMBL" id="QKYU01000010">
    <property type="protein sequence ID" value="PZW45845.1"/>
    <property type="molecule type" value="Genomic_DNA"/>
</dbReference>
<dbReference type="OrthoDB" id="7276731at2"/>
<dbReference type="RefSeq" id="WP_111398120.1">
    <property type="nucleotide sequence ID" value="NZ_QKYU01000010.1"/>
</dbReference>